<evidence type="ECO:0000313" key="1">
    <source>
        <dbReference type="EMBL" id="TJZ93688.1"/>
    </source>
</evidence>
<proteinExistence type="predicted"/>
<organism evidence="1 2">
    <name type="scientific">Actinacidiphila oryziradicis</name>
    <dbReference type="NCBI Taxonomy" id="2571141"/>
    <lineage>
        <taxon>Bacteria</taxon>
        <taxon>Bacillati</taxon>
        <taxon>Actinomycetota</taxon>
        <taxon>Actinomycetes</taxon>
        <taxon>Kitasatosporales</taxon>
        <taxon>Streptomycetaceae</taxon>
        <taxon>Actinacidiphila</taxon>
    </lineage>
</organism>
<gene>
    <name evidence="1" type="ORF">FCI23_54135</name>
</gene>
<dbReference type="Proteomes" id="UP000305778">
    <property type="component" value="Unassembled WGS sequence"/>
</dbReference>
<sequence>MARTCVFCDGTPLTKEHTLPKWLKSAFRGDAGSRALHVRGTESTQIQHVADAFNATVKIVCATCNNGWMSGLENGVRSFLPDLINGRAAELTQQDQNALASWCLKTMLMFAGQNKHPTLEMLPLVSRDPAVVTLIDGARWFWHGALCGTDR</sequence>
<keyword evidence="2" id="KW-1185">Reference proteome</keyword>
<name>A0A4V5MVV5_9ACTN</name>
<dbReference type="EMBL" id="SUMC01000239">
    <property type="protein sequence ID" value="TJZ93688.1"/>
    <property type="molecule type" value="Genomic_DNA"/>
</dbReference>
<evidence type="ECO:0000313" key="2">
    <source>
        <dbReference type="Proteomes" id="UP000305778"/>
    </source>
</evidence>
<dbReference type="RefSeq" id="WP_136731554.1">
    <property type="nucleotide sequence ID" value="NZ_SUMC01000239.1"/>
</dbReference>
<protein>
    <recommendedName>
        <fullName evidence="3">HNH endonuclease</fullName>
    </recommendedName>
</protein>
<reference evidence="1 2" key="1">
    <citation type="submission" date="2019-04" db="EMBL/GenBank/DDBJ databases">
        <title>Streptomyces oryziradicis sp. nov., a novel actinomycete isolated from rhizosphere soil of rice (Oryza sativa L.).</title>
        <authorList>
            <person name="Li C."/>
        </authorList>
    </citation>
    <scope>NUCLEOTIDE SEQUENCE [LARGE SCALE GENOMIC DNA]</scope>
    <source>
        <strain evidence="1 2">NEAU-C40</strain>
    </source>
</reference>
<accession>A0A4V5MVV5</accession>
<dbReference type="OrthoDB" id="4578725at2"/>
<comment type="caution">
    <text evidence="1">The sequence shown here is derived from an EMBL/GenBank/DDBJ whole genome shotgun (WGS) entry which is preliminary data.</text>
</comment>
<evidence type="ECO:0008006" key="3">
    <source>
        <dbReference type="Google" id="ProtNLM"/>
    </source>
</evidence>
<dbReference type="AlphaFoldDB" id="A0A4V5MVV5"/>